<keyword evidence="3" id="KW-1185">Reference proteome</keyword>
<feature type="region of interest" description="Disordered" evidence="1">
    <location>
        <begin position="122"/>
        <end position="163"/>
    </location>
</feature>
<organism evidence="2 3">
    <name type="scientific">Stieleria maiorica</name>
    <dbReference type="NCBI Taxonomy" id="2795974"/>
    <lineage>
        <taxon>Bacteria</taxon>
        <taxon>Pseudomonadati</taxon>
        <taxon>Planctomycetota</taxon>
        <taxon>Planctomycetia</taxon>
        <taxon>Pirellulales</taxon>
        <taxon>Pirellulaceae</taxon>
        <taxon>Stieleria</taxon>
    </lineage>
</organism>
<accession>A0A5B9M7N5</accession>
<evidence type="ECO:0000313" key="2">
    <source>
        <dbReference type="EMBL" id="QEF96050.1"/>
    </source>
</evidence>
<sequence length="275" mass="31399">MNDKTKARPVSVDDLQDLYGELRGSRSAPAIMDARAHFLERQWADSHTKLNEAYEKYRESRQRILRQDPEKEVDAKAKDRDRQIRRLKRKQDKAREIIEKFELYLPQIERLAEKEREKEERKAAEVEAAVAEAEASESDTADAVTTQPATSEDQQGPSGADDRQTITKDSVEEAFLKQFSELIGDRQLDFISNRYDFRPLETPEDVQADAVYLLRKGDRCLMVHAEVVAGSADSDEGIKLLCVDIAKAKNRVELSPKAMVRLSRKRKLVLLLAKG</sequence>
<dbReference type="RefSeq" id="WP_147865927.1">
    <property type="nucleotide sequence ID" value="NZ_CP036264.1"/>
</dbReference>
<reference evidence="2 3" key="1">
    <citation type="submission" date="2019-02" db="EMBL/GenBank/DDBJ databases">
        <title>Planctomycetal bacteria perform biofilm scaping via a novel small molecule.</title>
        <authorList>
            <person name="Jeske O."/>
            <person name="Boedeker C."/>
            <person name="Wiegand S."/>
            <person name="Breitling P."/>
            <person name="Kallscheuer N."/>
            <person name="Jogler M."/>
            <person name="Rohde M."/>
            <person name="Petersen J."/>
            <person name="Medema M.H."/>
            <person name="Surup F."/>
            <person name="Jogler C."/>
        </authorList>
    </citation>
    <scope>NUCLEOTIDE SEQUENCE [LARGE SCALE GENOMIC DNA]</scope>
    <source>
        <strain evidence="2 3">Mal15</strain>
    </source>
</reference>
<evidence type="ECO:0000313" key="3">
    <source>
        <dbReference type="Proteomes" id="UP000321353"/>
    </source>
</evidence>
<dbReference type="AlphaFoldDB" id="A0A5B9M7N5"/>
<dbReference type="Proteomes" id="UP000321353">
    <property type="component" value="Chromosome"/>
</dbReference>
<dbReference type="KEGG" id="smam:Mal15_00760"/>
<gene>
    <name evidence="2" type="ORF">Mal15_00760</name>
</gene>
<feature type="compositionally biased region" description="Polar residues" evidence="1">
    <location>
        <begin position="144"/>
        <end position="157"/>
    </location>
</feature>
<evidence type="ECO:0000256" key="1">
    <source>
        <dbReference type="SAM" id="MobiDB-lite"/>
    </source>
</evidence>
<dbReference type="EMBL" id="CP036264">
    <property type="protein sequence ID" value="QEF96050.1"/>
    <property type="molecule type" value="Genomic_DNA"/>
</dbReference>
<protein>
    <submittedName>
        <fullName evidence="2">Uncharacterized protein</fullName>
    </submittedName>
</protein>
<name>A0A5B9M7N5_9BACT</name>
<feature type="region of interest" description="Disordered" evidence="1">
    <location>
        <begin position="60"/>
        <end position="80"/>
    </location>
</feature>
<proteinExistence type="predicted"/>